<dbReference type="GO" id="GO:0019262">
    <property type="term" value="P:N-acetylneuraminate catabolic process"/>
    <property type="evidence" value="ECO:0007669"/>
    <property type="project" value="TreeGrafter"/>
</dbReference>
<dbReference type="PANTHER" id="PTHR42849">
    <property type="entry name" value="N-ACETYLNEURAMINATE LYASE"/>
    <property type="match status" value="1"/>
</dbReference>
<dbReference type="PRINTS" id="PR00146">
    <property type="entry name" value="DHPICSNTHASE"/>
</dbReference>
<feature type="binding site" evidence="5">
    <location>
        <position position="52"/>
    </location>
    <ligand>
        <name>pyruvate</name>
        <dbReference type="ChEBI" id="CHEBI:15361"/>
    </ligand>
</feature>
<keyword evidence="7" id="KW-1185">Reference proteome</keyword>
<evidence type="ECO:0000256" key="4">
    <source>
        <dbReference type="PIRSR" id="PIRSR001365-1"/>
    </source>
</evidence>
<dbReference type="Pfam" id="PF00701">
    <property type="entry name" value="DHDPS"/>
    <property type="match status" value="1"/>
</dbReference>
<dbReference type="Gene3D" id="3.20.20.70">
    <property type="entry name" value="Aldolase class I"/>
    <property type="match status" value="1"/>
</dbReference>
<feature type="binding site" evidence="5">
    <location>
        <position position="210"/>
    </location>
    <ligand>
        <name>pyruvate</name>
        <dbReference type="ChEBI" id="CHEBI:15361"/>
    </ligand>
</feature>
<dbReference type="AlphaFoldDB" id="A0A4S4BW88"/>
<dbReference type="PROSITE" id="PS00665">
    <property type="entry name" value="DHDPS_1"/>
    <property type="match status" value="1"/>
</dbReference>
<evidence type="ECO:0000313" key="6">
    <source>
        <dbReference type="EMBL" id="THF77318.1"/>
    </source>
</evidence>
<dbReference type="RefSeq" id="WP_136370963.1">
    <property type="nucleotide sequence ID" value="NZ_SSOB01000020.1"/>
</dbReference>
<proteinExistence type="inferred from homology"/>
<dbReference type="PIRSF" id="PIRSF001365">
    <property type="entry name" value="DHDPS"/>
    <property type="match status" value="1"/>
</dbReference>
<dbReference type="InterPro" id="IPR002220">
    <property type="entry name" value="DapA-like"/>
</dbReference>
<dbReference type="Proteomes" id="UP000310636">
    <property type="component" value="Unassembled WGS sequence"/>
</dbReference>
<evidence type="ECO:0000256" key="3">
    <source>
        <dbReference type="PIRNR" id="PIRNR001365"/>
    </source>
</evidence>
<evidence type="ECO:0000256" key="2">
    <source>
        <dbReference type="ARBA" id="ARBA00023270"/>
    </source>
</evidence>
<dbReference type="EMBL" id="SSOB01000020">
    <property type="protein sequence ID" value="THF77318.1"/>
    <property type="molecule type" value="Genomic_DNA"/>
</dbReference>
<dbReference type="OrthoDB" id="9782828at2"/>
<accession>A0A4S4BW88</accession>
<sequence>MTAQWSEKFKGVIVAMNSCYDAEGRVSPAAVKKLTRFLIDKGVNGLYVGGSTGEGLLQSVEERKLVLEAAIEASAGEVPIIAHVGALSTQDGIELAVHAEKAGAAALSAVAPFYYGYSEEAVGRHWSAIADSADLPFIIYHIPATTGFSLTKGLLKQLLANPKFIGIKTTTASTYELQQFKAMGGESFLMFNGPDEQYLAGRIMGADAGIGGTYGAMPELFVQLEKQYSAGRIEAARQVQFRINDIITDMLAVPIYAALKELVRRRGVDCGDVRAPLPKLSAAHAEQIDALHAKIELAVRELAAVR</sequence>
<evidence type="ECO:0000313" key="7">
    <source>
        <dbReference type="Proteomes" id="UP000310636"/>
    </source>
</evidence>
<comment type="similarity">
    <text evidence="3">Belongs to the DapA family.</text>
</comment>
<keyword evidence="1 3" id="KW-0456">Lyase</keyword>
<protein>
    <submittedName>
        <fullName evidence="6">N-acetylneuraminate lyase</fullName>
    </submittedName>
</protein>
<dbReference type="SUPFAM" id="SSF51569">
    <property type="entry name" value="Aldolase"/>
    <property type="match status" value="1"/>
</dbReference>
<reference evidence="6 7" key="1">
    <citation type="submission" date="2019-04" db="EMBL/GenBank/DDBJ databases">
        <title>Cohnella sp. nov. isolated from preserved vegetables.</title>
        <authorList>
            <person name="Lin S.-Y."/>
            <person name="Hung M.-H."/>
            <person name="Young C.-C."/>
        </authorList>
    </citation>
    <scope>NUCLEOTIDE SEQUENCE [LARGE SCALE GENOMIC DNA]</scope>
    <source>
        <strain evidence="6 7">CC-MHH1044</strain>
    </source>
</reference>
<gene>
    <name evidence="6" type="ORF">E6C55_16780</name>
</gene>
<dbReference type="SMART" id="SM01130">
    <property type="entry name" value="DHDPS"/>
    <property type="match status" value="1"/>
</dbReference>
<organism evidence="6 7">
    <name type="scientific">Cohnella fermenti</name>
    <dbReference type="NCBI Taxonomy" id="2565925"/>
    <lineage>
        <taxon>Bacteria</taxon>
        <taxon>Bacillati</taxon>
        <taxon>Bacillota</taxon>
        <taxon>Bacilli</taxon>
        <taxon>Bacillales</taxon>
        <taxon>Paenibacillaceae</taxon>
        <taxon>Cohnella</taxon>
    </lineage>
</organism>
<feature type="active site" description="Schiff-base intermediate with substrate" evidence="4">
    <location>
        <position position="168"/>
    </location>
</feature>
<dbReference type="GO" id="GO:0005829">
    <property type="term" value="C:cytosol"/>
    <property type="evidence" value="ECO:0007669"/>
    <property type="project" value="TreeGrafter"/>
</dbReference>
<name>A0A4S4BW88_9BACL</name>
<comment type="caution">
    <text evidence="6">The sequence shown here is derived from an EMBL/GenBank/DDBJ whole genome shotgun (WGS) entry which is preliminary data.</text>
</comment>
<keyword evidence="2" id="KW-0704">Schiff base</keyword>
<dbReference type="InterPro" id="IPR013785">
    <property type="entry name" value="Aldolase_TIM"/>
</dbReference>
<dbReference type="PANTHER" id="PTHR42849:SF1">
    <property type="entry name" value="N-ACETYLNEURAMINATE LYASE"/>
    <property type="match status" value="1"/>
</dbReference>
<feature type="active site" description="Proton donor/acceptor" evidence="4">
    <location>
        <position position="140"/>
    </location>
</feature>
<dbReference type="GO" id="GO:0008747">
    <property type="term" value="F:N-acetylneuraminate lyase activity"/>
    <property type="evidence" value="ECO:0007669"/>
    <property type="project" value="TreeGrafter"/>
</dbReference>
<evidence type="ECO:0000256" key="5">
    <source>
        <dbReference type="PIRSR" id="PIRSR001365-2"/>
    </source>
</evidence>
<evidence type="ECO:0000256" key="1">
    <source>
        <dbReference type="ARBA" id="ARBA00023239"/>
    </source>
</evidence>
<dbReference type="InterPro" id="IPR020624">
    <property type="entry name" value="Schiff_base-form_aldolases_CS"/>
</dbReference>